<dbReference type="Proteomes" id="UP001178461">
    <property type="component" value="Chromosome 4"/>
</dbReference>
<gene>
    <name evidence="1" type="ORF">PODLI_1B015307</name>
</gene>
<proteinExistence type="predicted"/>
<dbReference type="EMBL" id="OX395129">
    <property type="protein sequence ID" value="CAI5771699.1"/>
    <property type="molecule type" value="Genomic_DNA"/>
</dbReference>
<organism evidence="1 2">
    <name type="scientific">Podarcis lilfordi</name>
    <name type="common">Lilford's wall lizard</name>
    <dbReference type="NCBI Taxonomy" id="74358"/>
    <lineage>
        <taxon>Eukaryota</taxon>
        <taxon>Metazoa</taxon>
        <taxon>Chordata</taxon>
        <taxon>Craniata</taxon>
        <taxon>Vertebrata</taxon>
        <taxon>Euteleostomi</taxon>
        <taxon>Lepidosauria</taxon>
        <taxon>Squamata</taxon>
        <taxon>Bifurcata</taxon>
        <taxon>Unidentata</taxon>
        <taxon>Episquamata</taxon>
        <taxon>Laterata</taxon>
        <taxon>Lacertibaenia</taxon>
        <taxon>Lacertidae</taxon>
        <taxon>Podarcis</taxon>
    </lineage>
</organism>
<dbReference type="AlphaFoldDB" id="A0AA35P1M3"/>
<evidence type="ECO:0000313" key="2">
    <source>
        <dbReference type="Proteomes" id="UP001178461"/>
    </source>
</evidence>
<sequence>MDIIVGRMKKNTELSVGFRCWCPIDGFECLSALMTSCFAKGFGPWETTWMSVRFGDARDQHPLTDMLMYRWLPATHPGEL</sequence>
<protein>
    <submittedName>
        <fullName evidence="1">Uncharacterized protein</fullName>
    </submittedName>
</protein>
<accession>A0AA35P1M3</accession>
<reference evidence="1" key="1">
    <citation type="submission" date="2022-12" db="EMBL/GenBank/DDBJ databases">
        <authorList>
            <person name="Alioto T."/>
            <person name="Alioto T."/>
            <person name="Gomez Garrido J."/>
        </authorList>
    </citation>
    <scope>NUCLEOTIDE SEQUENCE</scope>
</reference>
<keyword evidence="2" id="KW-1185">Reference proteome</keyword>
<name>A0AA35P1M3_9SAUR</name>
<evidence type="ECO:0000313" key="1">
    <source>
        <dbReference type="EMBL" id="CAI5771699.1"/>
    </source>
</evidence>